<feature type="repeat" description="TPR" evidence="1">
    <location>
        <begin position="128"/>
        <end position="161"/>
    </location>
</feature>
<evidence type="ECO:0000256" key="1">
    <source>
        <dbReference type="PROSITE-ProRule" id="PRU00339"/>
    </source>
</evidence>
<gene>
    <name evidence="3" type="ORF">LMG1861_02923</name>
</gene>
<proteinExistence type="predicted"/>
<accession>A0A6S7DFE9</accession>
<evidence type="ECO:0000313" key="3">
    <source>
        <dbReference type="EMBL" id="CAB3874102.1"/>
    </source>
</evidence>
<dbReference type="SUPFAM" id="SSF48452">
    <property type="entry name" value="TPR-like"/>
    <property type="match status" value="1"/>
</dbReference>
<sequence length="324" mass="35142">MNETYDMNSTPESASDNSAPDDASNSIRALDAEGREVLIPRDAWRDKVLPGAIEQRWNDADALAGLIVQSLNDGFIEDMLRPAERLVQLDQNAERAVVLQAIVYLKLGRLDDSERVLGDFCAAHGETGIVLTNLAKVHAERGDDDKTMDTLWRALQRDPNQDNGLGWYEAIHHDIGGDAAGIGAMQRVAALPGSWRAQLWLARGELGAHNYAGALALYRQALSHAGEPVPGDLLMQMSGDLGNAGRIADILELAAPRFHAPLHGPRVGNNLIKAYLVSGQLAPARQILDALHALNLPEWQEALTAREAELARLQARLGTDGATR</sequence>
<feature type="compositionally biased region" description="Low complexity" evidence="2">
    <location>
        <begin position="13"/>
        <end position="25"/>
    </location>
</feature>
<dbReference type="EMBL" id="CADILD010000002">
    <property type="protein sequence ID" value="CAB3874102.1"/>
    <property type="molecule type" value="Genomic_DNA"/>
</dbReference>
<feature type="region of interest" description="Disordered" evidence="2">
    <location>
        <begin position="1"/>
        <end position="25"/>
    </location>
</feature>
<name>A0A6S7DFE9_9BURK</name>
<dbReference type="Proteomes" id="UP000494105">
    <property type="component" value="Unassembled WGS sequence"/>
</dbReference>
<dbReference type="AlphaFoldDB" id="A0A6S7DFE9"/>
<evidence type="ECO:0000313" key="4">
    <source>
        <dbReference type="Proteomes" id="UP000494105"/>
    </source>
</evidence>
<evidence type="ECO:0000256" key="2">
    <source>
        <dbReference type="SAM" id="MobiDB-lite"/>
    </source>
</evidence>
<dbReference type="InterPro" id="IPR011990">
    <property type="entry name" value="TPR-like_helical_dom_sf"/>
</dbReference>
<feature type="compositionally biased region" description="Polar residues" evidence="2">
    <location>
        <begin position="1"/>
        <end position="12"/>
    </location>
</feature>
<dbReference type="Gene3D" id="1.25.40.10">
    <property type="entry name" value="Tetratricopeptide repeat domain"/>
    <property type="match status" value="1"/>
</dbReference>
<reference evidence="3 4" key="1">
    <citation type="submission" date="2020-04" db="EMBL/GenBank/DDBJ databases">
        <authorList>
            <person name="De Canck E."/>
        </authorList>
    </citation>
    <scope>NUCLEOTIDE SEQUENCE [LARGE SCALE GENOMIC DNA]</scope>
    <source>
        <strain evidence="3 4">LMG 1861</strain>
    </source>
</reference>
<protein>
    <submittedName>
        <fullName evidence="3">Uncharacterized protein</fullName>
    </submittedName>
</protein>
<dbReference type="PROSITE" id="PS50005">
    <property type="entry name" value="TPR"/>
    <property type="match status" value="1"/>
</dbReference>
<organism evidence="3 4">
    <name type="scientific">Achromobacter piechaudii</name>
    <dbReference type="NCBI Taxonomy" id="72556"/>
    <lineage>
        <taxon>Bacteria</taxon>
        <taxon>Pseudomonadati</taxon>
        <taxon>Pseudomonadota</taxon>
        <taxon>Betaproteobacteria</taxon>
        <taxon>Burkholderiales</taxon>
        <taxon>Alcaligenaceae</taxon>
        <taxon>Achromobacter</taxon>
    </lineage>
</organism>
<keyword evidence="1" id="KW-0802">TPR repeat</keyword>
<dbReference type="RefSeq" id="WP_175128760.1">
    <property type="nucleotide sequence ID" value="NZ_CADILD010000002.1"/>
</dbReference>
<dbReference type="InterPro" id="IPR019734">
    <property type="entry name" value="TPR_rpt"/>
</dbReference>